<dbReference type="InterPro" id="IPR046373">
    <property type="entry name" value="Acyl-CoA_Oxase/DH_mid-dom_sf"/>
</dbReference>
<dbReference type="AlphaFoldDB" id="A0A1G7X622"/>
<feature type="compositionally biased region" description="Low complexity" evidence="1">
    <location>
        <begin position="1"/>
        <end position="13"/>
    </location>
</feature>
<protein>
    <recommendedName>
        <fullName evidence="4">Acyl-CoA dehydrogenase</fullName>
    </recommendedName>
</protein>
<accession>A0A1G7X622</accession>
<evidence type="ECO:0000313" key="3">
    <source>
        <dbReference type="Proteomes" id="UP000198967"/>
    </source>
</evidence>
<dbReference type="STRING" id="366584.SAMN05216377_11581"/>
<dbReference type="Gene3D" id="2.40.110.10">
    <property type="entry name" value="Butyryl-CoA Dehydrogenase, subunit A, domain 2"/>
    <property type="match status" value="1"/>
</dbReference>
<dbReference type="EMBL" id="FNBE01000015">
    <property type="protein sequence ID" value="SDG79020.1"/>
    <property type="molecule type" value="Genomic_DNA"/>
</dbReference>
<dbReference type="Proteomes" id="UP000198967">
    <property type="component" value="Unassembled WGS sequence"/>
</dbReference>
<name>A0A1G7X622_PSEOR</name>
<dbReference type="GO" id="GO:0016627">
    <property type="term" value="F:oxidoreductase activity, acting on the CH-CH group of donors"/>
    <property type="evidence" value="ECO:0007669"/>
    <property type="project" value="InterPro"/>
</dbReference>
<sequence length="305" mass="31157">MSLLSEPSGSPSSDGDDLPPPPGQGSTVERWARFAAWGRADLPAARLAEGHADALAILAEAGAEPTPGARYGVWAARSEGTGAVLAGAVGAWSLQGRVRYCSGAHELDRALVVAEASGGSRIVDLDLRHPGVHRVEGTWRAAAMRASDSIDVELRGIAVTDLVGEPGFYTARPGFAWGGGGVAAVWFGGAVGAVDRLRERLASGTDAHALAHLGALHTGVCAVDALLERTAELIDAAPKAAHAGEVAVARAAAEALCRDVLDRVPRAAGVGALAAGLADHLADLGVYVRQHHGERDLAALGETLL</sequence>
<evidence type="ECO:0000256" key="1">
    <source>
        <dbReference type="SAM" id="MobiDB-lite"/>
    </source>
</evidence>
<proteinExistence type="predicted"/>
<organism evidence="2 3">
    <name type="scientific">Pseudonocardia oroxyli</name>
    <dbReference type="NCBI Taxonomy" id="366584"/>
    <lineage>
        <taxon>Bacteria</taxon>
        <taxon>Bacillati</taxon>
        <taxon>Actinomycetota</taxon>
        <taxon>Actinomycetes</taxon>
        <taxon>Pseudonocardiales</taxon>
        <taxon>Pseudonocardiaceae</taxon>
        <taxon>Pseudonocardia</taxon>
    </lineage>
</organism>
<keyword evidence="3" id="KW-1185">Reference proteome</keyword>
<reference evidence="2 3" key="1">
    <citation type="submission" date="2016-10" db="EMBL/GenBank/DDBJ databases">
        <authorList>
            <person name="de Groot N.N."/>
        </authorList>
    </citation>
    <scope>NUCLEOTIDE SEQUENCE [LARGE SCALE GENOMIC DNA]</scope>
    <source>
        <strain evidence="2 3">CGMCC 4.3143</strain>
    </source>
</reference>
<dbReference type="RefSeq" id="WP_093088113.1">
    <property type="nucleotide sequence ID" value="NZ_FNBE01000015.1"/>
</dbReference>
<evidence type="ECO:0008006" key="4">
    <source>
        <dbReference type="Google" id="ProtNLM"/>
    </source>
</evidence>
<dbReference type="InterPro" id="IPR009100">
    <property type="entry name" value="AcylCoA_DH/oxidase_NM_dom_sf"/>
</dbReference>
<dbReference type="OrthoDB" id="107064at2"/>
<dbReference type="SUPFAM" id="SSF56645">
    <property type="entry name" value="Acyl-CoA dehydrogenase NM domain-like"/>
    <property type="match status" value="1"/>
</dbReference>
<feature type="region of interest" description="Disordered" evidence="1">
    <location>
        <begin position="1"/>
        <end position="27"/>
    </location>
</feature>
<gene>
    <name evidence="2" type="ORF">SAMN05216377_11581</name>
</gene>
<evidence type="ECO:0000313" key="2">
    <source>
        <dbReference type="EMBL" id="SDG79020.1"/>
    </source>
</evidence>